<proteinExistence type="predicted"/>
<protein>
    <submittedName>
        <fullName evidence="1">Uncharacterized protein</fullName>
    </submittedName>
</protein>
<evidence type="ECO:0000313" key="1">
    <source>
        <dbReference type="EMBL" id="OGZ10821.1"/>
    </source>
</evidence>
<name>A0A1G2DD13_9BACT</name>
<evidence type="ECO:0000313" key="2">
    <source>
        <dbReference type="Proteomes" id="UP000177996"/>
    </source>
</evidence>
<accession>A0A1G2DD13</accession>
<reference evidence="1 2" key="1">
    <citation type="journal article" date="2016" name="Nat. Commun.">
        <title>Thousands of microbial genomes shed light on interconnected biogeochemical processes in an aquifer system.</title>
        <authorList>
            <person name="Anantharaman K."/>
            <person name="Brown C.T."/>
            <person name="Hug L.A."/>
            <person name="Sharon I."/>
            <person name="Castelle C.J."/>
            <person name="Probst A.J."/>
            <person name="Thomas B.C."/>
            <person name="Singh A."/>
            <person name="Wilkins M.J."/>
            <person name="Karaoz U."/>
            <person name="Brodie E.L."/>
            <person name="Williams K.H."/>
            <person name="Hubbard S.S."/>
            <person name="Banfield J.F."/>
        </authorList>
    </citation>
    <scope>NUCLEOTIDE SEQUENCE [LARGE SCALE GENOMIC DNA]</scope>
</reference>
<dbReference type="AlphaFoldDB" id="A0A1G2DD13"/>
<dbReference type="Proteomes" id="UP000177996">
    <property type="component" value="Unassembled WGS sequence"/>
</dbReference>
<sequence length="313" mass="35417">MTEIAKDRSDTLDPSTDGQMKDITSVIVTAMPDHEVFDRKKMEYWGANKKLLKMMVRQLLEDVPDVQGHLAILKYWEQFYREVLKVKVDFSDIDLPPYGSTLCRNEIIPVVAEITTQEILGLLKENFPIPFSVKGEFPNVATFKELYNSPFSAIGGLALGPNRPSGHYGILHRGGRSPDLDMKIVSVSRLEDLDMPHNRDLAHILLWNTKPQGFSEEFMSPKEYLLFAAYKVWDFHRRTSGVGMLVDSPQWFDLSRNDGLHGTAFPLLSGNGYSAVALGCPYFPGRFEIEKSDHTMSGVYGRRVRVLSSLRNA</sequence>
<organism evidence="1 2">
    <name type="scientific">Candidatus Lloydbacteria bacterium RIFCSPHIGHO2_02_FULL_50_13</name>
    <dbReference type="NCBI Taxonomy" id="1798661"/>
    <lineage>
        <taxon>Bacteria</taxon>
        <taxon>Candidatus Lloydiibacteriota</taxon>
    </lineage>
</organism>
<dbReference type="EMBL" id="MHLL01000002">
    <property type="protein sequence ID" value="OGZ10821.1"/>
    <property type="molecule type" value="Genomic_DNA"/>
</dbReference>
<comment type="caution">
    <text evidence="1">The sequence shown here is derived from an EMBL/GenBank/DDBJ whole genome shotgun (WGS) entry which is preliminary data.</text>
</comment>
<gene>
    <name evidence="1" type="ORF">A3D65_04585</name>
</gene>